<dbReference type="GO" id="GO:0012505">
    <property type="term" value="C:endomembrane system"/>
    <property type="evidence" value="ECO:0007669"/>
    <property type="project" value="UniProtKB-SubCell"/>
</dbReference>
<evidence type="ECO:0000313" key="6">
    <source>
        <dbReference type="EMBL" id="CUT00491.1"/>
    </source>
</evidence>
<evidence type="ECO:0000256" key="3">
    <source>
        <dbReference type="ARBA" id="ARBA00022989"/>
    </source>
</evidence>
<dbReference type="RefSeq" id="WP_072263810.1">
    <property type="nucleotide sequence ID" value="NZ_CZVV01000039.1"/>
</dbReference>
<dbReference type="Proteomes" id="UP000243105">
    <property type="component" value="Unassembled WGS sequence"/>
</dbReference>
<gene>
    <name evidence="6" type="ORF">JGI25_00742</name>
</gene>
<organism evidence="6 7">
    <name type="scientific">Kryptobacter tengchongensis</name>
    <dbReference type="NCBI Taxonomy" id="1643429"/>
    <lineage>
        <taxon>Bacteria</taxon>
        <taxon>Pseudomonadati</taxon>
        <taxon>Candidatus Kryptoniota</taxon>
        <taxon>Candidatus Kryptobacter</taxon>
    </lineage>
</organism>
<sequence length="125" mass="14675">MRNYEQIGEDASIYIPQKSTINELEKISENITDREVEYVEQNFWQKLPRLKGNINFKRDLIALYKFMKDPDVSFFKKAIAISALLYFILPIDSIPDLSPIVGFLDDIGIVAMVVKYLSRELERYY</sequence>
<evidence type="ECO:0000256" key="1">
    <source>
        <dbReference type="ARBA" id="ARBA00004127"/>
    </source>
</evidence>
<evidence type="ECO:0000259" key="5">
    <source>
        <dbReference type="Pfam" id="PF06803"/>
    </source>
</evidence>
<evidence type="ECO:0000256" key="4">
    <source>
        <dbReference type="ARBA" id="ARBA00023136"/>
    </source>
</evidence>
<accession>A0A916PEI3</accession>
<comment type="subcellular location">
    <subcellularLocation>
        <location evidence="1">Endomembrane system</location>
        <topology evidence="1">Multi-pass membrane protein</topology>
    </subcellularLocation>
</comment>
<name>A0A916PEI3_KRYT1</name>
<proteinExistence type="predicted"/>
<feature type="domain" description="DUF1232" evidence="5">
    <location>
        <begin position="77"/>
        <end position="111"/>
    </location>
</feature>
<dbReference type="EMBL" id="CZVV01000039">
    <property type="protein sequence ID" value="CUT00491.1"/>
    <property type="molecule type" value="Genomic_DNA"/>
</dbReference>
<dbReference type="InterPro" id="IPR010652">
    <property type="entry name" value="DUF1232"/>
</dbReference>
<dbReference type="Pfam" id="PF06803">
    <property type="entry name" value="DUF1232"/>
    <property type="match status" value="1"/>
</dbReference>
<evidence type="ECO:0000256" key="2">
    <source>
        <dbReference type="ARBA" id="ARBA00022692"/>
    </source>
</evidence>
<dbReference type="AlphaFoldDB" id="A0A916PEI3"/>
<keyword evidence="3" id="KW-1133">Transmembrane helix</keyword>
<keyword evidence="4" id="KW-0472">Membrane</keyword>
<reference evidence="6 7" key="1">
    <citation type="submission" date="2015-11" db="EMBL/GenBank/DDBJ databases">
        <authorList>
            <person name="Varghese N."/>
        </authorList>
    </citation>
    <scope>NUCLEOTIDE SEQUENCE [LARGE SCALE GENOMIC DNA]</scope>
    <source>
        <strain evidence="6 7">JGI-25</strain>
    </source>
</reference>
<keyword evidence="2" id="KW-0812">Transmembrane</keyword>
<evidence type="ECO:0000313" key="7">
    <source>
        <dbReference type="Proteomes" id="UP000243105"/>
    </source>
</evidence>
<protein>
    <submittedName>
        <fullName evidence="6">Uncharacterized membrane protein YkvA, DUF1232 family</fullName>
    </submittedName>
</protein>
<comment type="caution">
    <text evidence="6">The sequence shown here is derived from an EMBL/GenBank/DDBJ whole genome shotgun (WGS) entry which is preliminary data.</text>
</comment>